<keyword evidence="1" id="KW-1133">Transmembrane helix</keyword>
<dbReference type="Proteomes" id="UP000007266">
    <property type="component" value="Linkage group 5"/>
</dbReference>
<protein>
    <recommendedName>
        <fullName evidence="5">CUB domain-containing protein</fullName>
    </recommendedName>
</protein>
<dbReference type="OMA" id="GMSDTIT"/>
<reference evidence="3 4" key="1">
    <citation type="journal article" date="2008" name="Nature">
        <title>The genome of the model beetle and pest Tribolium castaneum.</title>
        <authorList>
            <consortium name="Tribolium Genome Sequencing Consortium"/>
            <person name="Richards S."/>
            <person name="Gibbs R.A."/>
            <person name="Weinstock G.M."/>
            <person name="Brown S.J."/>
            <person name="Denell R."/>
            <person name="Beeman R.W."/>
            <person name="Gibbs R."/>
            <person name="Beeman R.W."/>
            <person name="Brown S.J."/>
            <person name="Bucher G."/>
            <person name="Friedrich M."/>
            <person name="Grimmelikhuijzen C.J."/>
            <person name="Klingler M."/>
            <person name="Lorenzen M."/>
            <person name="Richards S."/>
            <person name="Roth S."/>
            <person name="Schroder R."/>
            <person name="Tautz D."/>
            <person name="Zdobnov E.M."/>
            <person name="Muzny D."/>
            <person name="Gibbs R.A."/>
            <person name="Weinstock G.M."/>
            <person name="Attaway T."/>
            <person name="Bell S."/>
            <person name="Buhay C.J."/>
            <person name="Chandrabose M.N."/>
            <person name="Chavez D."/>
            <person name="Clerk-Blankenburg K.P."/>
            <person name="Cree A."/>
            <person name="Dao M."/>
            <person name="Davis C."/>
            <person name="Chacko J."/>
            <person name="Dinh H."/>
            <person name="Dugan-Rocha S."/>
            <person name="Fowler G."/>
            <person name="Garner T.T."/>
            <person name="Garnes J."/>
            <person name="Gnirke A."/>
            <person name="Hawes A."/>
            <person name="Hernandez J."/>
            <person name="Hines S."/>
            <person name="Holder M."/>
            <person name="Hume J."/>
            <person name="Jhangiani S.N."/>
            <person name="Joshi V."/>
            <person name="Khan Z.M."/>
            <person name="Jackson L."/>
            <person name="Kovar C."/>
            <person name="Kowis A."/>
            <person name="Lee S."/>
            <person name="Lewis L.R."/>
            <person name="Margolis J."/>
            <person name="Morgan M."/>
            <person name="Nazareth L.V."/>
            <person name="Nguyen N."/>
            <person name="Okwuonu G."/>
            <person name="Parker D."/>
            <person name="Richards S."/>
            <person name="Ruiz S.J."/>
            <person name="Santibanez J."/>
            <person name="Savard J."/>
            <person name="Scherer S.E."/>
            <person name="Schneider B."/>
            <person name="Sodergren E."/>
            <person name="Tautz D."/>
            <person name="Vattahil S."/>
            <person name="Villasana D."/>
            <person name="White C.S."/>
            <person name="Wright R."/>
            <person name="Park Y."/>
            <person name="Beeman R.W."/>
            <person name="Lord J."/>
            <person name="Oppert B."/>
            <person name="Lorenzen M."/>
            <person name="Brown S."/>
            <person name="Wang L."/>
            <person name="Savard J."/>
            <person name="Tautz D."/>
            <person name="Richards S."/>
            <person name="Weinstock G."/>
            <person name="Gibbs R.A."/>
            <person name="Liu Y."/>
            <person name="Worley K."/>
            <person name="Weinstock G."/>
            <person name="Elsik C.G."/>
            <person name="Reese J.T."/>
            <person name="Elhaik E."/>
            <person name="Landan G."/>
            <person name="Graur D."/>
            <person name="Arensburger P."/>
            <person name="Atkinson P."/>
            <person name="Beeman R.W."/>
            <person name="Beidler J."/>
            <person name="Brown S.J."/>
            <person name="Demuth J.P."/>
            <person name="Drury D.W."/>
            <person name="Du Y.Z."/>
            <person name="Fujiwara H."/>
            <person name="Lorenzen M."/>
            <person name="Maselli V."/>
            <person name="Osanai M."/>
            <person name="Park Y."/>
            <person name="Robertson H.M."/>
            <person name="Tu Z."/>
            <person name="Wang J.J."/>
            <person name="Wang S."/>
            <person name="Richards S."/>
            <person name="Song H."/>
            <person name="Zhang L."/>
            <person name="Sodergren E."/>
            <person name="Werner D."/>
            <person name="Stanke M."/>
            <person name="Morgenstern B."/>
            <person name="Solovyev V."/>
            <person name="Kosarev P."/>
            <person name="Brown G."/>
            <person name="Chen H.C."/>
            <person name="Ermolaeva O."/>
            <person name="Hlavina W."/>
            <person name="Kapustin Y."/>
            <person name="Kiryutin B."/>
            <person name="Kitts P."/>
            <person name="Maglott D."/>
            <person name="Pruitt K."/>
            <person name="Sapojnikov V."/>
            <person name="Souvorov A."/>
            <person name="Mackey A.J."/>
            <person name="Waterhouse R.M."/>
            <person name="Wyder S."/>
            <person name="Zdobnov E.M."/>
            <person name="Zdobnov E.M."/>
            <person name="Wyder S."/>
            <person name="Kriventseva E.V."/>
            <person name="Kadowaki T."/>
            <person name="Bork P."/>
            <person name="Aranda M."/>
            <person name="Bao R."/>
            <person name="Beermann A."/>
            <person name="Berns N."/>
            <person name="Bolognesi R."/>
            <person name="Bonneton F."/>
            <person name="Bopp D."/>
            <person name="Brown S.J."/>
            <person name="Bucher G."/>
            <person name="Butts T."/>
            <person name="Chaumot A."/>
            <person name="Denell R.E."/>
            <person name="Ferrier D.E."/>
            <person name="Friedrich M."/>
            <person name="Gordon C.M."/>
            <person name="Jindra M."/>
            <person name="Klingler M."/>
            <person name="Lan Q."/>
            <person name="Lattorff H.M."/>
            <person name="Laudet V."/>
            <person name="von Levetsow C."/>
            <person name="Liu Z."/>
            <person name="Lutz R."/>
            <person name="Lynch J.A."/>
            <person name="da Fonseca R.N."/>
            <person name="Posnien N."/>
            <person name="Reuter R."/>
            <person name="Roth S."/>
            <person name="Savard J."/>
            <person name="Schinko J.B."/>
            <person name="Schmitt C."/>
            <person name="Schoppmeier M."/>
            <person name="Schroder R."/>
            <person name="Shippy T.D."/>
            <person name="Simonnet F."/>
            <person name="Marques-Souza H."/>
            <person name="Tautz D."/>
            <person name="Tomoyasu Y."/>
            <person name="Trauner J."/>
            <person name="Van der Zee M."/>
            <person name="Vervoort M."/>
            <person name="Wittkopp N."/>
            <person name="Wimmer E.A."/>
            <person name="Yang X."/>
            <person name="Jones A.K."/>
            <person name="Sattelle D.B."/>
            <person name="Ebert P.R."/>
            <person name="Nelson D."/>
            <person name="Scott J.G."/>
            <person name="Beeman R.W."/>
            <person name="Muthukrishnan S."/>
            <person name="Kramer K.J."/>
            <person name="Arakane Y."/>
            <person name="Beeman R.W."/>
            <person name="Zhu Q."/>
            <person name="Hogenkamp D."/>
            <person name="Dixit R."/>
            <person name="Oppert B."/>
            <person name="Jiang H."/>
            <person name="Zou Z."/>
            <person name="Marshall J."/>
            <person name="Elpidina E."/>
            <person name="Vinokurov K."/>
            <person name="Oppert C."/>
            <person name="Zou Z."/>
            <person name="Evans J."/>
            <person name="Lu Z."/>
            <person name="Zhao P."/>
            <person name="Sumathipala N."/>
            <person name="Altincicek B."/>
            <person name="Vilcinskas A."/>
            <person name="Williams M."/>
            <person name="Hultmark D."/>
            <person name="Hetru C."/>
            <person name="Jiang H."/>
            <person name="Grimmelikhuijzen C.J."/>
            <person name="Hauser F."/>
            <person name="Cazzamali G."/>
            <person name="Williamson M."/>
            <person name="Park Y."/>
            <person name="Li B."/>
            <person name="Tanaka Y."/>
            <person name="Predel R."/>
            <person name="Neupert S."/>
            <person name="Schachtner J."/>
            <person name="Verleyen P."/>
            <person name="Raible F."/>
            <person name="Bork P."/>
            <person name="Friedrich M."/>
            <person name="Walden K.K."/>
            <person name="Robertson H.M."/>
            <person name="Angeli S."/>
            <person name="Foret S."/>
            <person name="Bucher G."/>
            <person name="Schuetz S."/>
            <person name="Maleszka R."/>
            <person name="Wimmer E.A."/>
            <person name="Beeman R.W."/>
            <person name="Lorenzen M."/>
            <person name="Tomoyasu Y."/>
            <person name="Miller S.C."/>
            <person name="Grossmann D."/>
            <person name="Bucher G."/>
        </authorList>
    </citation>
    <scope>NUCLEOTIDE SEQUENCE [LARGE SCALE GENOMIC DNA]</scope>
    <source>
        <strain evidence="3 4">Georgia GA2</strain>
    </source>
</reference>
<accession>A0A139WHD4</accession>
<evidence type="ECO:0000256" key="1">
    <source>
        <dbReference type="SAM" id="Phobius"/>
    </source>
</evidence>
<feature type="transmembrane region" description="Helical" evidence="1">
    <location>
        <begin position="228"/>
        <end position="247"/>
    </location>
</feature>
<keyword evidence="2" id="KW-0732">Signal</keyword>
<dbReference type="EMBL" id="KQ971343">
    <property type="protein sequence ID" value="KYB27372.1"/>
    <property type="molecule type" value="Genomic_DNA"/>
</dbReference>
<keyword evidence="4" id="KW-1185">Reference proteome</keyword>
<organism evidence="3 4">
    <name type="scientific">Tribolium castaneum</name>
    <name type="common">Red flour beetle</name>
    <dbReference type="NCBI Taxonomy" id="7070"/>
    <lineage>
        <taxon>Eukaryota</taxon>
        <taxon>Metazoa</taxon>
        <taxon>Ecdysozoa</taxon>
        <taxon>Arthropoda</taxon>
        <taxon>Hexapoda</taxon>
        <taxon>Insecta</taxon>
        <taxon>Pterygota</taxon>
        <taxon>Neoptera</taxon>
        <taxon>Endopterygota</taxon>
        <taxon>Coleoptera</taxon>
        <taxon>Polyphaga</taxon>
        <taxon>Cucujiformia</taxon>
        <taxon>Tenebrionidae</taxon>
        <taxon>Tenebrionidae incertae sedis</taxon>
        <taxon>Tribolium</taxon>
    </lineage>
</organism>
<keyword evidence="1" id="KW-0812">Transmembrane</keyword>
<keyword evidence="1" id="KW-0472">Membrane</keyword>
<evidence type="ECO:0008006" key="5">
    <source>
        <dbReference type="Google" id="ProtNLM"/>
    </source>
</evidence>
<dbReference type="InParanoid" id="A0A139WHD4"/>
<feature type="chain" id="PRO_5007300017" description="CUB domain-containing protein" evidence="2">
    <location>
        <begin position="20"/>
        <end position="289"/>
    </location>
</feature>
<evidence type="ECO:0000256" key="2">
    <source>
        <dbReference type="SAM" id="SignalP"/>
    </source>
</evidence>
<evidence type="ECO:0000313" key="3">
    <source>
        <dbReference type="EMBL" id="KYB27372.1"/>
    </source>
</evidence>
<name>A0A139WHD4_TRICA</name>
<dbReference type="AlphaFoldDB" id="A0A139WHD4"/>
<feature type="signal peptide" evidence="2">
    <location>
        <begin position="1"/>
        <end position="19"/>
    </location>
</feature>
<proteinExistence type="predicted"/>
<evidence type="ECO:0000313" key="4">
    <source>
        <dbReference type="Proteomes" id="UP000007266"/>
    </source>
</evidence>
<sequence length="289" mass="32432">MPLAKTAVLFAGLIHVILGSVFSNNLNKLIIDLTEDCVNNYYTSIHLPYGTGSSDARIVLLRPVPSYTRNCTIDIIRPQFQKSCGDKCMTIVVVEFFNYKTYNTCTMNGGVFMVSGSLQFGDVCADLDSNPNQTKNELQHRMHAYVVRDRNFSIKIDFWDFFGTIKVTATSGKFLGTSGNCSSNEIVCILKGQVFCIHKLLECDGNCNCGTPKLYDEYCSNLHVQENILLMIIYGVCLVAVVMFFLIQILRVCVPSVADHFFVFHETDEYKFVLTSQSLPPLDLSNQNN</sequence>
<reference evidence="3 4" key="2">
    <citation type="journal article" date="2010" name="Nucleic Acids Res.">
        <title>BeetleBase in 2010: revisions to provide comprehensive genomic information for Tribolium castaneum.</title>
        <authorList>
            <person name="Kim H.S."/>
            <person name="Murphy T."/>
            <person name="Xia J."/>
            <person name="Caragea D."/>
            <person name="Park Y."/>
            <person name="Beeman R.W."/>
            <person name="Lorenzen M.D."/>
            <person name="Butcher S."/>
            <person name="Manak J.R."/>
            <person name="Brown S.J."/>
        </authorList>
    </citation>
    <scope>GENOME REANNOTATION</scope>
    <source>
        <strain evidence="3 4">Georgia GA2</strain>
    </source>
</reference>
<gene>
    <name evidence="3" type="primary">AUGUSTUS-3.0.2_31156</name>
    <name evidence="3" type="ORF">TcasGA2_TC031156</name>
</gene>